<organism evidence="3 4">
    <name type="scientific">Rhynchospora tenuis</name>
    <dbReference type="NCBI Taxonomy" id="198213"/>
    <lineage>
        <taxon>Eukaryota</taxon>
        <taxon>Viridiplantae</taxon>
        <taxon>Streptophyta</taxon>
        <taxon>Embryophyta</taxon>
        <taxon>Tracheophyta</taxon>
        <taxon>Spermatophyta</taxon>
        <taxon>Magnoliopsida</taxon>
        <taxon>Liliopsida</taxon>
        <taxon>Poales</taxon>
        <taxon>Cyperaceae</taxon>
        <taxon>Cyperoideae</taxon>
        <taxon>Rhynchosporeae</taxon>
        <taxon>Rhynchospora</taxon>
    </lineage>
</organism>
<keyword evidence="4" id="KW-1185">Reference proteome</keyword>
<comment type="caution">
    <text evidence="3">The sequence shown here is derived from an EMBL/GenBank/DDBJ whole genome shotgun (WGS) entry which is preliminary data.</text>
</comment>
<dbReference type="InterPro" id="IPR001810">
    <property type="entry name" value="F-box_dom"/>
</dbReference>
<dbReference type="PANTHER" id="PTHR32141">
    <property type="match status" value="1"/>
</dbReference>
<gene>
    <name evidence="3" type="ORF">LUZ61_012512</name>
</gene>
<sequence>MAEADRISLLPLEIKISVLSRLRVKDAVRTSALSHSWHHVWTLLPCLRLHSLKDRLGLGKHTDFGFDSIWMERVHHLVSSLRGPILHFQLFYGYPNQQSAPLLQRLLDLLLQKGGVERLQLCNFNSPRCHEVICLPCFSTVKILSLWGCHLVLPTGFCGFNGLTDLSLVDTQISNDDFNLLIHTSSNLTSSVRLSIASKDPISVNLSFPLLRHLIFFLTDSVETVSLTSAPCLEKACIFFDRSLINSTSEKLARIILGLVTSVAMVSSLTLGSHSLKYFSLVPLPFNFTFSRLRFLKFFVNIDAMDKRMYDAFLWLLRSMPFLEELEIELWGDDSSQTNGVAILMRELLAKKHDGFACLDRTLRSVTIDMYKLEVTANITMIQFFLLNAKVLKELKIAYATGAEVMPSMIEDLQKLEIISSDAKVVIFDRIKEKKKNLFCV</sequence>
<dbReference type="SUPFAM" id="SSF81383">
    <property type="entry name" value="F-box domain"/>
    <property type="match status" value="1"/>
</dbReference>
<dbReference type="Proteomes" id="UP001210211">
    <property type="component" value="Unassembled WGS sequence"/>
</dbReference>
<feature type="domain" description="F-box" evidence="1">
    <location>
        <begin position="7"/>
        <end position="46"/>
    </location>
</feature>
<protein>
    <recommendedName>
        <fullName evidence="5">F-box domain-containing protein</fullName>
    </recommendedName>
</protein>
<dbReference type="Pfam" id="PF24758">
    <property type="entry name" value="LRR_At5g56370"/>
    <property type="match status" value="1"/>
</dbReference>
<dbReference type="InterPro" id="IPR055302">
    <property type="entry name" value="F-box_dom-containing"/>
</dbReference>
<dbReference type="Pfam" id="PF00646">
    <property type="entry name" value="F-box"/>
    <property type="match status" value="1"/>
</dbReference>
<dbReference type="EMBL" id="JAMRDG010000001">
    <property type="protein sequence ID" value="KAJ3708807.1"/>
    <property type="molecule type" value="Genomic_DNA"/>
</dbReference>
<dbReference type="InterPro" id="IPR036047">
    <property type="entry name" value="F-box-like_dom_sf"/>
</dbReference>
<reference evidence="3 4" key="1">
    <citation type="journal article" date="2022" name="Cell">
        <title>Repeat-based holocentromeres influence genome architecture and karyotype evolution.</title>
        <authorList>
            <person name="Hofstatter P.G."/>
            <person name="Thangavel G."/>
            <person name="Lux T."/>
            <person name="Neumann P."/>
            <person name="Vondrak T."/>
            <person name="Novak P."/>
            <person name="Zhang M."/>
            <person name="Costa L."/>
            <person name="Castellani M."/>
            <person name="Scott A."/>
            <person name="Toegelov H."/>
            <person name="Fuchs J."/>
            <person name="Mata-Sucre Y."/>
            <person name="Dias Y."/>
            <person name="Vanzela A.L.L."/>
            <person name="Huettel B."/>
            <person name="Almeida C.C.S."/>
            <person name="Simkova H."/>
            <person name="Souza G."/>
            <person name="Pedrosa-Harand A."/>
            <person name="Macas J."/>
            <person name="Mayer K.F.X."/>
            <person name="Houben A."/>
            <person name="Marques A."/>
        </authorList>
    </citation>
    <scope>NUCLEOTIDE SEQUENCE [LARGE SCALE GENOMIC DNA]</scope>
    <source>
        <strain evidence="3">RhyTen1mFocal</strain>
    </source>
</reference>
<dbReference type="InterPro" id="IPR055411">
    <property type="entry name" value="LRR_FXL15/At3g58940/PEG3-like"/>
</dbReference>
<accession>A0AAD6F178</accession>
<evidence type="ECO:0000259" key="2">
    <source>
        <dbReference type="Pfam" id="PF24758"/>
    </source>
</evidence>
<evidence type="ECO:0000259" key="1">
    <source>
        <dbReference type="Pfam" id="PF00646"/>
    </source>
</evidence>
<evidence type="ECO:0008006" key="5">
    <source>
        <dbReference type="Google" id="ProtNLM"/>
    </source>
</evidence>
<evidence type="ECO:0000313" key="4">
    <source>
        <dbReference type="Proteomes" id="UP001210211"/>
    </source>
</evidence>
<name>A0AAD6F178_9POAL</name>
<feature type="domain" description="F-box/LRR-repeat protein 15/At3g58940/PEG3-like LRR" evidence="2">
    <location>
        <begin position="104"/>
        <end position="328"/>
    </location>
</feature>
<dbReference type="AlphaFoldDB" id="A0AAD6F178"/>
<evidence type="ECO:0000313" key="3">
    <source>
        <dbReference type="EMBL" id="KAJ3708807.1"/>
    </source>
</evidence>
<proteinExistence type="predicted"/>
<dbReference type="PANTHER" id="PTHR32141:SF179">
    <property type="entry name" value="F-BOX DOMAIN-CONTAINING PROTEIN"/>
    <property type="match status" value="1"/>
</dbReference>